<gene>
    <name evidence="1" type="ORF">GOB93_11340</name>
</gene>
<protein>
    <submittedName>
        <fullName evidence="1">Uncharacterized protein</fullName>
    </submittedName>
</protein>
<proteinExistence type="predicted"/>
<organism evidence="1 2">
    <name type="scientific">Acetobacter musti</name>
    <dbReference type="NCBI Taxonomy" id="864732"/>
    <lineage>
        <taxon>Bacteria</taxon>
        <taxon>Pseudomonadati</taxon>
        <taxon>Pseudomonadota</taxon>
        <taxon>Alphaproteobacteria</taxon>
        <taxon>Acetobacterales</taxon>
        <taxon>Acetobacteraceae</taxon>
        <taxon>Acetobacter</taxon>
    </lineage>
</organism>
<dbReference type="EMBL" id="WOTB01000013">
    <property type="protein sequence ID" value="NHN85231.1"/>
    <property type="molecule type" value="Genomic_DNA"/>
</dbReference>
<comment type="caution">
    <text evidence="1">The sequence shown here is derived from an EMBL/GenBank/DDBJ whole genome shotgun (WGS) entry which is preliminary data.</text>
</comment>
<reference evidence="1 2" key="1">
    <citation type="journal article" date="2020" name="Int. J. Syst. Evol. Microbiol.">
        <title>Novel acetic acid bacteria from cider fermentations: Acetobacter conturbans sp. nov. and Acetobacter fallax sp. nov.</title>
        <authorList>
            <person name="Sombolestani A.S."/>
            <person name="Cleenwerck I."/>
            <person name="Cnockaert M."/>
            <person name="Borremans W."/>
            <person name="Wieme A.D."/>
            <person name="De Vuyst L."/>
            <person name="Vandamme P."/>
        </authorList>
    </citation>
    <scope>NUCLEOTIDE SEQUENCE [LARGE SCALE GENOMIC DNA]</scope>
    <source>
        <strain evidence="1 2">LMG 30640</strain>
    </source>
</reference>
<keyword evidence="2" id="KW-1185">Reference proteome</keyword>
<sequence>MSSHAFVVSYDIAGARLHGRKFIIPDNTSVPVLCYETAGEKYVTVLISAQRFYIRQEGDRFLLTLDRHDKGVLRFLQVPADHPRENGQQSQVVALRTPNGYACFHPDYSNHLDSPNLLDWELLALCPLGHPDPVRTAGVTNDNVRNVAGTVIEDYKELPAAKTKRS</sequence>
<dbReference type="RefSeq" id="WP_173583604.1">
    <property type="nucleotide sequence ID" value="NZ_WOTB01000013.1"/>
</dbReference>
<name>A0ABX0JP52_9PROT</name>
<accession>A0ABX0JP52</accession>
<evidence type="ECO:0000313" key="2">
    <source>
        <dbReference type="Proteomes" id="UP000635278"/>
    </source>
</evidence>
<evidence type="ECO:0000313" key="1">
    <source>
        <dbReference type="EMBL" id="NHN85231.1"/>
    </source>
</evidence>
<dbReference type="Proteomes" id="UP000635278">
    <property type="component" value="Unassembled WGS sequence"/>
</dbReference>